<evidence type="ECO:0000313" key="3">
    <source>
        <dbReference type="EMBL" id="SMH72280.1"/>
    </source>
</evidence>
<dbReference type="OrthoDB" id="132546at2157"/>
<feature type="domain" description="Glycosyltransferase subfamily 4-like N-terminal" evidence="2">
    <location>
        <begin position="13"/>
        <end position="156"/>
    </location>
</feature>
<evidence type="ECO:0000259" key="2">
    <source>
        <dbReference type="Pfam" id="PF13439"/>
    </source>
</evidence>
<accession>A0A2H1FHM9</accession>
<feature type="domain" description="Glycosyl transferase family 1" evidence="1">
    <location>
        <begin position="166"/>
        <end position="317"/>
    </location>
</feature>
<name>A0A2H1FHM9_9ARCH</name>
<proteinExistence type="predicted"/>
<dbReference type="Proteomes" id="UP000230607">
    <property type="component" value="Chromosome 1"/>
</dbReference>
<dbReference type="Gene3D" id="3.40.50.2000">
    <property type="entry name" value="Glycogen Phosphorylase B"/>
    <property type="match status" value="2"/>
</dbReference>
<protein>
    <submittedName>
        <fullName evidence="3">Glycosyl transferase group 1</fullName>
    </submittedName>
</protein>
<keyword evidence="4" id="KW-1185">Reference proteome</keyword>
<organism evidence="3 4">
    <name type="scientific">Candidatus Nitrosotalea okcheonensis</name>
    <dbReference type="NCBI Taxonomy" id="1903276"/>
    <lineage>
        <taxon>Archaea</taxon>
        <taxon>Nitrososphaerota</taxon>
        <taxon>Nitrososphaeria</taxon>
        <taxon>Nitrosotaleales</taxon>
        <taxon>Nitrosotaleaceae</taxon>
        <taxon>Nitrosotalea</taxon>
    </lineage>
</organism>
<dbReference type="CDD" id="cd03801">
    <property type="entry name" value="GT4_PimA-like"/>
    <property type="match status" value="1"/>
</dbReference>
<dbReference type="InterPro" id="IPR001296">
    <property type="entry name" value="Glyco_trans_1"/>
</dbReference>
<keyword evidence="3" id="KW-0808">Transferase</keyword>
<dbReference type="SUPFAM" id="SSF53756">
    <property type="entry name" value="UDP-Glycosyltransferase/glycogen phosphorylase"/>
    <property type="match status" value="1"/>
</dbReference>
<dbReference type="EMBL" id="LT841358">
    <property type="protein sequence ID" value="SMH72280.1"/>
    <property type="molecule type" value="Genomic_DNA"/>
</dbReference>
<dbReference type="Pfam" id="PF13439">
    <property type="entry name" value="Glyco_transf_4"/>
    <property type="match status" value="1"/>
</dbReference>
<dbReference type="PANTHER" id="PTHR45947:SF3">
    <property type="entry name" value="SULFOQUINOVOSYL TRANSFERASE SQD2"/>
    <property type="match status" value="1"/>
</dbReference>
<dbReference type="AlphaFoldDB" id="A0A2H1FHM9"/>
<reference evidence="4" key="1">
    <citation type="submission" date="2017-03" db="EMBL/GenBank/DDBJ databases">
        <authorList>
            <person name="Herbold C."/>
        </authorList>
    </citation>
    <scope>NUCLEOTIDE SEQUENCE [LARGE SCALE GENOMIC DNA]</scope>
</reference>
<dbReference type="PANTHER" id="PTHR45947">
    <property type="entry name" value="SULFOQUINOVOSYL TRANSFERASE SQD2"/>
    <property type="match status" value="1"/>
</dbReference>
<evidence type="ECO:0000259" key="1">
    <source>
        <dbReference type="Pfam" id="PF00534"/>
    </source>
</evidence>
<gene>
    <name evidence="3" type="ORF">NCS_30120</name>
</gene>
<dbReference type="InterPro" id="IPR050194">
    <property type="entry name" value="Glycosyltransferase_grp1"/>
</dbReference>
<evidence type="ECO:0000313" key="4">
    <source>
        <dbReference type="Proteomes" id="UP000230607"/>
    </source>
</evidence>
<dbReference type="InterPro" id="IPR028098">
    <property type="entry name" value="Glyco_trans_4-like_N"/>
</dbReference>
<dbReference type="RefSeq" id="WP_157928078.1">
    <property type="nucleotide sequence ID" value="NZ_LT841358.1"/>
</dbReference>
<dbReference type="Pfam" id="PF00534">
    <property type="entry name" value="Glycos_transf_1"/>
    <property type="match status" value="1"/>
</dbReference>
<sequence>MKILIVSPTHQGIGGVARHVQGLVNFLKQNGHQVDIISSENTFTIPVRKLKNPSFMISSFLKTRFKKDYDIVHAQNPPAALALKGVHAKKILSLHGVHHEQVELLHGNTVGEVAKGFEKYALGWADAITVSSHELYDHYTKMGYAVHYLPNAMDISSLPTGVDRKYEKQIVYAARMSREKGIMDILKMAEKLPDDIHLLLLGSGPEEELVKKACENKKNLHFLGYQEKQKTIEIMRGSDIVIQPSIMEGGLSYTRLEAMACKVPLISTIAGGSKDALRHMENAYLVEPNNPQGLLQAILELMSDDKKRKELAENAFKTVQEYDWKVVGKSYLKLYNEILNRS</sequence>
<dbReference type="GO" id="GO:0016757">
    <property type="term" value="F:glycosyltransferase activity"/>
    <property type="evidence" value="ECO:0007669"/>
    <property type="project" value="InterPro"/>
</dbReference>